<evidence type="ECO:0000256" key="6">
    <source>
        <dbReference type="ARBA" id="ARBA00023014"/>
    </source>
</evidence>
<accession>A0A6P2CA64</accession>
<evidence type="ECO:0000256" key="7">
    <source>
        <dbReference type="ARBA" id="ARBA00039386"/>
    </source>
</evidence>
<dbReference type="InterPro" id="IPR041854">
    <property type="entry name" value="BFD-like_2Fe2S-bd_dom_sf"/>
</dbReference>
<evidence type="ECO:0000256" key="5">
    <source>
        <dbReference type="ARBA" id="ARBA00023004"/>
    </source>
</evidence>
<evidence type="ECO:0000259" key="9">
    <source>
        <dbReference type="Pfam" id="PF04324"/>
    </source>
</evidence>
<dbReference type="PANTHER" id="PTHR37424">
    <property type="entry name" value="BACTERIOFERRITIN-ASSOCIATED FERREDOXIN"/>
    <property type="match status" value="1"/>
</dbReference>
<name>A0A6P2CA64_9NOCA</name>
<comment type="caution">
    <text evidence="10">The sequence shown here is derived from an EMBL/GenBank/DDBJ whole genome shotgun (WGS) entry which is preliminary data.</text>
</comment>
<dbReference type="AlphaFoldDB" id="A0A6P2CA64"/>
<reference evidence="10 11" key="1">
    <citation type="submission" date="2018-07" db="EMBL/GenBank/DDBJ databases">
        <title>Genome sequence of Rhodococcus rhodnii ATCC 35071 from Rhodnius prolixus.</title>
        <authorList>
            <person name="Patel V."/>
            <person name="Vogel K.J."/>
        </authorList>
    </citation>
    <scope>NUCLEOTIDE SEQUENCE [LARGE SCALE GENOMIC DNA]</scope>
    <source>
        <strain evidence="10 11">ATCC 35071</strain>
    </source>
</reference>
<keyword evidence="4" id="KW-0249">Electron transport</keyword>
<proteinExistence type="inferred from homology"/>
<evidence type="ECO:0000256" key="2">
    <source>
        <dbReference type="ARBA" id="ARBA00022714"/>
    </source>
</evidence>
<sequence>MFVCICRAVTESEVHEHICQGADTADAIGERCGAGWGCGTCLDRLQELLLERTAVGRSAA</sequence>
<keyword evidence="1" id="KW-0813">Transport</keyword>
<evidence type="ECO:0000256" key="3">
    <source>
        <dbReference type="ARBA" id="ARBA00022723"/>
    </source>
</evidence>
<gene>
    <name evidence="10" type="ORF">DW322_03890</name>
</gene>
<protein>
    <recommendedName>
        <fullName evidence="7">Bacterioferritin-associated ferredoxin</fullName>
    </recommendedName>
</protein>
<keyword evidence="2" id="KW-0001">2Fe-2S</keyword>
<dbReference type="InterPro" id="IPR007419">
    <property type="entry name" value="BFD-like_2Fe2S-bd_dom"/>
</dbReference>
<dbReference type="Proteomes" id="UP000471120">
    <property type="component" value="Unassembled WGS sequence"/>
</dbReference>
<dbReference type="GO" id="GO:0051537">
    <property type="term" value="F:2 iron, 2 sulfur cluster binding"/>
    <property type="evidence" value="ECO:0007669"/>
    <property type="project" value="UniProtKB-KW"/>
</dbReference>
<dbReference type="Gene3D" id="1.10.10.1100">
    <property type="entry name" value="BFD-like [2Fe-2S]-binding domain"/>
    <property type="match status" value="1"/>
</dbReference>
<comment type="similarity">
    <text evidence="8">Belongs to the Bfd family.</text>
</comment>
<dbReference type="EMBL" id="QRCM01000001">
    <property type="protein sequence ID" value="TXG89523.1"/>
    <property type="molecule type" value="Genomic_DNA"/>
</dbReference>
<evidence type="ECO:0000256" key="4">
    <source>
        <dbReference type="ARBA" id="ARBA00022982"/>
    </source>
</evidence>
<evidence type="ECO:0000256" key="8">
    <source>
        <dbReference type="ARBA" id="ARBA00046332"/>
    </source>
</evidence>
<dbReference type="GO" id="GO:0046872">
    <property type="term" value="F:metal ion binding"/>
    <property type="evidence" value="ECO:0007669"/>
    <property type="project" value="UniProtKB-KW"/>
</dbReference>
<dbReference type="RefSeq" id="WP_010838114.1">
    <property type="nucleotide sequence ID" value="NZ_QRCM01000001.1"/>
</dbReference>
<keyword evidence="5" id="KW-0408">Iron</keyword>
<keyword evidence="6" id="KW-0411">Iron-sulfur</keyword>
<keyword evidence="3" id="KW-0479">Metal-binding</keyword>
<dbReference type="Pfam" id="PF04324">
    <property type="entry name" value="Fer2_BFD"/>
    <property type="match status" value="1"/>
</dbReference>
<evidence type="ECO:0000313" key="10">
    <source>
        <dbReference type="EMBL" id="TXG89523.1"/>
    </source>
</evidence>
<dbReference type="InterPro" id="IPR052371">
    <property type="entry name" value="BFD-associated_ferredoxin"/>
</dbReference>
<organism evidence="10 11">
    <name type="scientific">Rhodococcus rhodnii</name>
    <dbReference type="NCBI Taxonomy" id="38312"/>
    <lineage>
        <taxon>Bacteria</taxon>
        <taxon>Bacillati</taxon>
        <taxon>Actinomycetota</taxon>
        <taxon>Actinomycetes</taxon>
        <taxon>Mycobacteriales</taxon>
        <taxon>Nocardiaceae</taxon>
        <taxon>Rhodococcus</taxon>
    </lineage>
</organism>
<evidence type="ECO:0000313" key="11">
    <source>
        <dbReference type="Proteomes" id="UP000471120"/>
    </source>
</evidence>
<feature type="domain" description="BFD-like [2Fe-2S]-binding" evidence="9">
    <location>
        <begin position="3"/>
        <end position="49"/>
    </location>
</feature>
<dbReference type="PANTHER" id="PTHR37424:SF1">
    <property type="entry name" value="BACTERIOFERRITIN-ASSOCIATED FERREDOXIN"/>
    <property type="match status" value="1"/>
</dbReference>
<evidence type="ECO:0000256" key="1">
    <source>
        <dbReference type="ARBA" id="ARBA00022448"/>
    </source>
</evidence>